<comment type="caution">
    <text evidence="4">The sequence shown here is derived from an EMBL/GenBank/DDBJ whole genome shotgun (WGS) entry which is preliminary data.</text>
</comment>
<evidence type="ECO:0000256" key="2">
    <source>
        <dbReference type="SAM" id="Phobius"/>
    </source>
</evidence>
<protein>
    <recommendedName>
        <fullName evidence="3">DUF4190 domain-containing protein</fullName>
    </recommendedName>
</protein>
<reference evidence="4" key="1">
    <citation type="submission" date="2014-06" db="EMBL/GenBank/DDBJ databases">
        <title>Key roles for freshwater Actinobacteria revealed by deep metagenomic sequencing.</title>
        <authorList>
            <person name="Ghai R."/>
            <person name="Mizuno C.M."/>
            <person name="Picazo A."/>
            <person name="Camacho A."/>
            <person name="Rodriguez-Valera F."/>
        </authorList>
    </citation>
    <scope>NUCLEOTIDE SEQUENCE</scope>
</reference>
<evidence type="ECO:0000313" key="4">
    <source>
        <dbReference type="EMBL" id="KGA14510.1"/>
    </source>
</evidence>
<name>A0A094PS00_9ZZZZ</name>
<keyword evidence="2" id="KW-0812">Transmembrane</keyword>
<evidence type="ECO:0000259" key="3">
    <source>
        <dbReference type="Pfam" id="PF13828"/>
    </source>
</evidence>
<feature type="domain" description="DUF4190" evidence="3">
    <location>
        <begin position="29"/>
        <end position="90"/>
    </location>
</feature>
<feature type="compositionally biased region" description="Polar residues" evidence="1">
    <location>
        <begin position="12"/>
        <end position="21"/>
    </location>
</feature>
<dbReference type="AlphaFoldDB" id="A0A094PS00"/>
<feature type="transmembrane region" description="Helical" evidence="2">
    <location>
        <begin position="29"/>
        <end position="55"/>
    </location>
</feature>
<dbReference type="Pfam" id="PF13828">
    <property type="entry name" value="DUF4190"/>
    <property type="match status" value="1"/>
</dbReference>
<keyword evidence="2" id="KW-1133">Transmembrane helix</keyword>
<gene>
    <name evidence="4" type="ORF">GM51_17065</name>
</gene>
<accession>A0A094PS00</accession>
<feature type="region of interest" description="Disordered" evidence="1">
    <location>
        <begin position="1"/>
        <end position="21"/>
    </location>
</feature>
<proteinExistence type="predicted"/>
<organism evidence="4">
    <name type="scientific">freshwater metagenome</name>
    <dbReference type="NCBI Taxonomy" id="449393"/>
    <lineage>
        <taxon>unclassified sequences</taxon>
        <taxon>metagenomes</taxon>
        <taxon>ecological metagenomes</taxon>
    </lineage>
</organism>
<keyword evidence="2" id="KW-0472">Membrane</keyword>
<dbReference type="EMBL" id="JNSL01000145">
    <property type="protein sequence ID" value="KGA14510.1"/>
    <property type="molecule type" value="Genomic_DNA"/>
</dbReference>
<feature type="transmembrane region" description="Helical" evidence="2">
    <location>
        <begin position="76"/>
        <end position="104"/>
    </location>
</feature>
<sequence length="126" mass="13297">MSEFIPSGEANPASQLSPAEQDTKSGSGLAIASFVTSLALVFLTAGFFSFIGAILGHVSLSQLKKAGSTQNRGLAVSGVIIGWVSTAIAWIFLIGFIALIAGAVSATDSTWWDDLMREFDQNYNSY</sequence>
<dbReference type="InterPro" id="IPR025241">
    <property type="entry name" value="DUF4190"/>
</dbReference>
<evidence type="ECO:0000256" key="1">
    <source>
        <dbReference type="SAM" id="MobiDB-lite"/>
    </source>
</evidence>